<protein>
    <recommendedName>
        <fullName evidence="4">PH domain-containing protein</fullName>
    </recommendedName>
</protein>
<dbReference type="EMBL" id="FONR01000051">
    <property type="protein sequence ID" value="SFH16156.1"/>
    <property type="molecule type" value="Genomic_DNA"/>
</dbReference>
<gene>
    <name evidence="2" type="ORF">SAMN02787118_15113</name>
</gene>
<sequence length="200" mass="21934">MLPPASPVSTVGRMERRNRRNNARTAVDAPAPPSAEVAHDHLWAQDVRSSIRCAAVLLALLLLIDWGAGTLSAPRATLWAALAVLLFLVLYPTRVSAGEGWLASRGLLRARLVRTDHLVSVRCLDGVGQRLVLRDTFGARVEIDPRVLVANPPLWRRLDEDARLSALRSTLSCGQTALHRVSERIDRETALTVFKVSGLE</sequence>
<dbReference type="Proteomes" id="UP000181942">
    <property type="component" value="Unassembled WGS sequence"/>
</dbReference>
<feature type="region of interest" description="Disordered" evidence="1">
    <location>
        <begin position="1"/>
        <end position="33"/>
    </location>
</feature>
<proteinExistence type="predicted"/>
<evidence type="ECO:0000256" key="1">
    <source>
        <dbReference type="SAM" id="MobiDB-lite"/>
    </source>
</evidence>
<evidence type="ECO:0000313" key="3">
    <source>
        <dbReference type="Proteomes" id="UP000181942"/>
    </source>
</evidence>
<name>A0A1I2XTX9_9ACTN</name>
<reference evidence="2 3" key="1">
    <citation type="submission" date="2016-10" db="EMBL/GenBank/DDBJ databases">
        <authorList>
            <person name="de Groot N.N."/>
        </authorList>
    </citation>
    <scope>NUCLEOTIDE SEQUENCE [LARGE SCALE GENOMIC DNA]</scope>
    <source>
        <strain evidence="2 3">OK461</strain>
    </source>
</reference>
<dbReference type="AlphaFoldDB" id="A0A1I2XTX9"/>
<evidence type="ECO:0000313" key="2">
    <source>
        <dbReference type="EMBL" id="SFH16156.1"/>
    </source>
</evidence>
<organism evidence="2 3">
    <name type="scientific">Streptomyces mirabilis</name>
    <dbReference type="NCBI Taxonomy" id="68239"/>
    <lineage>
        <taxon>Bacteria</taxon>
        <taxon>Bacillati</taxon>
        <taxon>Actinomycetota</taxon>
        <taxon>Actinomycetes</taxon>
        <taxon>Kitasatosporales</taxon>
        <taxon>Streptomycetaceae</taxon>
        <taxon>Streptomyces</taxon>
    </lineage>
</organism>
<evidence type="ECO:0008006" key="4">
    <source>
        <dbReference type="Google" id="ProtNLM"/>
    </source>
</evidence>
<accession>A0A1I2XTX9</accession>